<dbReference type="EMBL" id="BSXG01000029">
    <property type="protein sequence ID" value="GME26596.1"/>
    <property type="molecule type" value="Genomic_DNA"/>
</dbReference>
<evidence type="ECO:0000313" key="2">
    <source>
        <dbReference type="Proteomes" id="UP001165186"/>
    </source>
</evidence>
<proteinExistence type="predicted"/>
<protein>
    <submittedName>
        <fullName evidence="1">Integral membrane protein</fullName>
    </submittedName>
</protein>
<keyword evidence="2" id="KW-1185">Reference proteome</keyword>
<comment type="caution">
    <text evidence="1">The sequence shown here is derived from an EMBL/GenBank/DDBJ whole genome shotgun (WGS) entry which is preliminary data.</text>
</comment>
<accession>A0ACB5S2G0</accession>
<sequence>MLKYGLGKHVWNISLADFSPYYLLGRVLAAVFYTTSMFFVKLSLLLLYRRVFDVERFYKRWWFVMIYTATHTVTAIVLSFLACRPPDAQWDLHITHRKCISPKSLLSIPVFHCINDLLILSLPIPLVWNLNLNRKRKMQVTFVFALGSASCIVSILRIWPITNLVRQPRYGDVTWYWTPVAIWTQVELTFAITCACVPVLKPFLSRLWPAFFSSSSTDNNANNNANNNNATDAPPRPPSNHHLRTAAPAPPRWSPTPARSPSAKTIGRISTRVLSSRMRGRRTGGSGDGGGARGWDIELGVSGGGGGASAGVFGSAGGTREEASPGISGSTAAAAGARGGIKARVSEEDGGSEVCIVKDVGASPASEARSSTVCGAEGVCGEFEGVGAELERDAGVGMGLGVDGGRGARGVEGGEWRVA</sequence>
<name>A0ACB5S2G0_9PEZI</name>
<gene>
    <name evidence="1" type="primary">g9672</name>
    <name evidence="1" type="ORF">NpPPO83_00009672</name>
</gene>
<reference evidence="1" key="1">
    <citation type="submission" date="2024-09" db="EMBL/GenBank/DDBJ databases">
        <title>Draft Genome Sequences of Neofusicoccum parvum.</title>
        <authorList>
            <person name="Ashida A."/>
            <person name="Camagna M."/>
            <person name="Tanaka A."/>
            <person name="Takemoto D."/>
        </authorList>
    </citation>
    <scope>NUCLEOTIDE SEQUENCE</scope>
    <source>
        <strain evidence="1">PPO83</strain>
    </source>
</reference>
<organism evidence="1 2">
    <name type="scientific">Neofusicoccum parvum</name>
    <dbReference type="NCBI Taxonomy" id="310453"/>
    <lineage>
        <taxon>Eukaryota</taxon>
        <taxon>Fungi</taxon>
        <taxon>Dikarya</taxon>
        <taxon>Ascomycota</taxon>
        <taxon>Pezizomycotina</taxon>
        <taxon>Dothideomycetes</taxon>
        <taxon>Dothideomycetes incertae sedis</taxon>
        <taxon>Botryosphaeriales</taxon>
        <taxon>Botryosphaeriaceae</taxon>
        <taxon>Neofusicoccum</taxon>
    </lineage>
</organism>
<evidence type="ECO:0000313" key="1">
    <source>
        <dbReference type="EMBL" id="GME26596.1"/>
    </source>
</evidence>
<dbReference type="Proteomes" id="UP001165186">
    <property type="component" value="Unassembled WGS sequence"/>
</dbReference>